<dbReference type="OrthoDB" id="4570599at2"/>
<comment type="caution">
    <text evidence="2">The sequence shown here is derived from an EMBL/GenBank/DDBJ whole genome shotgun (WGS) entry which is preliminary data.</text>
</comment>
<gene>
    <name evidence="2" type="ORF">NN4_31720</name>
</gene>
<sequence>MANMTFTVRISPQDHELLTSLAAIRNQSVAELSREILAHGIRQLLDPVEIDKRLNAERTRLLEAAARIRAEVADLPAGPVQAPDLEATPAPKSVKASPARAAHAAPKPAPLHTRVVE</sequence>
<dbReference type="AlphaFoldDB" id="A0A511MDA6"/>
<evidence type="ECO:0000256" key="1">
    <source>
        <dbReference type="SAM" id="MobiDB-lite"/>
    </source>
</evidence>
<reference evidence="2 3" key="1">
    <citation type="submission" date="2019-07" db="EMBL/GenBank/DDBJ databases">
        <title>Whole genome shotgun sequence of Nocardia ninae NBRC 108245.</title>
        <authorList>
            <person name="Hosoyama A."/>
            <person name="Uohara A."/>
            <person name="Ohji S."/>
            <person name="Ichikawa N."/>
        </authorList>
    </citation>
    <scope>NUCLEOTIDE SEQUENCE [LARGE SCALE GENOMIC DNA]</scope>
    <source>
        <strain evidence="2 3">NBRC 108245</strain>
    </source>
</reference>
<dbReference type="EMBL" id="BJXA01000017">
    <property type="protein sequence ID" value="GEM38653.1"/>
    <property type="molecule type" value="Genomic_DNA"/>
</dbReference>
<feature type="region of interest" description="Disordered" evidence="1">
    <location>
        <begin position="77"/>
        <end position="117"/>
    </location>
</feature>
<organism evidence="2 3">
    <name type="scientific">Nocardia ninae NBRC 108245</name>
    <dbReference type="NCBI Taxonomy" id="1210091"/>
    <lineage>
        <taxon>Bacteria</taxon>
        <taxon>Bacillati</taxon>
        <taxon>Actinomycetota</taxon>
        <taxon>Actinomycetes</taxon>
        <taxon>Mycobacteriales</taxon>
        <taxon>Nocardiaceae</taxon>
        <taxon>Nocardia</taxon>
    </lineage>
</organism>
<dbReference type="Proteomes" id="UP000321424">
    <property type="component" value="Unassembled WGS sequence"/>
</dbReference>
<protein>
    <submittedName>
        <fullName evidence="2">Uncharacterized protein</fullName>
    </submittedName>
</protein>
<proteinExistence type="predicted"/>
<evidence type="ECO:0000313" key="3">
    <source>
        <dbReference type="Proteomes" id="UP000321424"/>
    </source>
</evidence>
<dbReference type="RefSeq" id="WP_147131107.1">
    <property type="nucleotide sequence ID" value="NZ_BJXA01000017.1"/>
</dbReference>
<accession>A0A511MDA6</accession>
<feature type="compositionally biased region" description="Low complexity" evidence="1">
    <location>
        <begin position="96"/>
        <end position="106"/>
    </location>
</feature>
<evidence type="ECO:0000313" key="2">
    <source>
        <dbReference type="EMBL" id="GEM38653.1"/>
    </source>
</evidence>
<keyword evidence="3" id="KW-1185">Reference proteome</keyword>
<name>A0A511MDA6_9NOCA</name>